<protein>
    <submittedName>
        <fullName evidence="1">Uncharacterized protein</fullName>
    </submittedName>
</protein>
<evidence type="ECO:0000313" key="2">
    <source>
        <dbReference type="Proteomes" id="UP000003937"/>
    </source>
</evidence>
<dbReference type="HOGENOM" id="CLU_3358415_0_0_6"/>
<dbReference type="Proteomes" id="UP000003937">
    <property type="component" value="Chromosome"/>
</dbReference>
<dbReference type="SUPFAM" id="SSF55271">
    <property type="entry name" value="DNA repair protein MutS, domain I"/>
    <property type="match status" value="1"/>
</dbReference>
<organism evidence="1 2">
    <name type="scientific">secondary endosymbiont of Heteropsylla cubana</name>
    <dbReference type="NCBI Taxonomy" id="134287"/>
    <lineage>
        <taxon>Bacteria</taxon>
        <taxon>Pseudomonadati</taxon>
        <taxon>Pseudomonadota</taxon>
        <taxon>Gammaproteobacteria</taxon>
        <taxon>Enterobacterales</taxon>
        <taxon>Enterobacteriaceae</taxon>
        <taxon>aphid secondary symbionts</taxon>
    </lineage>
</organism>
<evidence type="ECO:0000313" key="1">
    <source>
        <dbReference type="EMBL" id="AFP85660.1"/>
    </source>
</evidence>
<sequence length="36" mass="4123">MNYFMMMSRRASQLMDIYLTQRKTSAGKPIPMAGVP</sequence>
<dbReference type="GO" id="GO:0005524">
    <property type="term" value="F:ATP binding"/>
    <property type="evidence" value="ECO:0007669"/>
    <property type="project" value="InterPro"/>
</dbReference>
<keyword evidence="2" id="KW-1185">Reference proteome</keyword>
<dbReference type="GO" id="GO:0006298">
    <property type="term" value="P:mismatch repair"/>
    <property type="evidence" value="ECO:0007669"/>
    <property type="project" value="InterPro"/>
</dbReference>
<dbReference type="KEGG" id="sehc:A35E_00363"/>
<reference evidence="1 2" key="1">
    <citation type="journal article" date="2012" name="Mol. Biol. Evol.">
        <title>Genome reduction and co-evolution between the primary and secondary bacterial symbionts of psyllids.</title>
        <authorList>
            <person name="Sloan D.B."/>
            <person name="Moran N.A."/>
        </authorList>
    </citation>
    <scope>NUCLEOTIDE SEQUENCE [LARGE SCALE GENOMIC DNA]</scope>
    <source>
        <strain evidence="1">Hcub_S</strain>
    </source>
</reference>
<dbReference type="EMBL" id="CP003547">
    <property type="protein sequence ID" value="AFP85660.1"/>
    <property type="molecule type" value="Genomic_DNA"/>
</dbReference>
<gene>
    <name evidence="1" type="ORF">A35E_00363</name>
</gene>
<proteinExistence type="predicted"/>
<dbReference type="AlphaFoldDB" id="J3TYZ2"/>
<dbReference type="GO" id="GO:0030983">
    <property type="term" value="F:mismatched DNA binding"/>
    <property type="evidence" value="ECO:0007669"/>
    <property type="project" value="InterPro"/>
</dbReference>
<name>J3TYZ2_9ENTR</name>
<accession>J3TYZ2</accession>
<dbReference type="InterPro" id="IPR016151">
    <property type="entry name" value="DNA_mismatch_repair_MutS_N"/>
</dbReference>